<protein>
    <submittedName>
        <fullName evidence="1">Esterase family protein</fullName>
    </submittedName>
</protein>
<dbReference type="PANTHER" id="PTHR48098">
    <property type="entry name" value="ENTEROCHELIN ESTERASE-RELATED"/>
    <property type="match status" value="1"/>
</dbReference>
<dbReference type="InterPro" id="IPR050583">
    <property type="entry name" value="Mycobacterial_A85_antigen"/>
</dbReference>
<proteinExistence type="predicted"/>
<evidence type="ECO:0000313" key="2">
    <source>
        <dbReference type="Proteomes" id="UP000824062"/>
    </source>
</evidence>
<dbReference type="PANTHER" id="PTHR48098:SF1">
    <property type="entry name" value="DIACYLGLYCEROL ACYLTRANSFERASE_MYCOLYLTRANSFERASE AG85A"/>
    <property type="match status" value="1"/>
</dbReference>
<comment type="caution">
    <text evidence="1">The sequence shown here is derived from an EMBL/GenBank/DDBJ whole genome shotgun (WGS) entry which is preliminary data.</text>
</comment>
<dbReference type="Proteomes" id="UP000824062">
    <property type="component" value="Unassembled WGS sequence"/>
</dbReference>
<reference evidence="1" key="2">
    <citation type="submission" date="2021-04" db="EMBL/GenBank/DDBJ databases">
        <authorList>
            <person name="Gilroy R."/>
        </authorList>
    </citation>
    <scope>NUCLEOTIDE SEQUENCE</scope>
    <source>
        <strain evidence="1">ChiHjej12B11-14209</strain>
    </source>
</reference>
<dbReference type="SUPFAM" id="SSF53474">
    <property type="entry name" value="alpha/beta-Hydrolases"/>
    <property type="match status" value="1"/>
</dbReference>
<gene>
    <name evidence="1" type="ORF">IAA19_02860</name>
</gene>
<evidence type="ECO:0000313" key="1">
    <source>
        <dbReference type="EMBL" id="HIZ45944.1"/>
    </source>
</evidence>
<organism evidence="1 2">
    <name type="scientific">Candidatus Olsenella pullistercoris</name>
    <dbReference type="NCBI Taxonomy" id="2838712"/>
    <lineage>
        <taxon>Bacteria</taxon>
        <taxon>Bacillati</taxon>
        <taxon>Actinomycetota</taxon>
        <taxon>Coriobacteriia</taxon>
        <taxon>Coriobacteriales</taxon>
        <taxon>Atopobiaceae</taxon>
        <taxon>Olsenella</taxon>
    </lineage>
</organism>
<accession>A0A9D2EY09</accession>
<dbReference type="Gene3D" id="3.40.50.1820">
    <property type="entry name" value="alpha/beta hydrolase"/>
    <property type="match status" value="1"/>
</dbReference>
<dbReference type="GO" id="GO:0016747">
    <property type="term" value="F:acyltransferase activity, transferring groups other than amino-acyl groups"/>
    <property type="evidence" value="ECO:0007669"/>
    <property type="project" value="TreeGrafter"/>
</dbReference>
<dbReference type="InterPro" id="IPR000801">
    <property type="entry name" value="Esterase-like"/>
</dbReference>
<dbReference type="Pfam" id="PF00756">
    <property type="entry name" value="Esterase"/>
    <property type="match status" value="1"/>
</dbReference>
<sequence>MALITVDYFSSCLMRTTTLEVILPFDDQGDAYATDSVMRREGGDLDRDLKAWASRPYPARKAPYRTLFLLHGISGNHADWISETRIRHWAETHGIAVVMPSGYNAFYLDQPETHNYYGRFVGQELVEVARRMFPLSERREDTFIGGISMGAYGALRGGLKYCETFGAIVALSSAMIIDTFDQVISSDGLFFLSRDFLEHTFGDLSHVRGSDKDPARLAADLVYCDRPRPRIFMTCGSEDPLAEPNRVLAQRMRDTGLDVTYHEMGGGHDWDFWNTALPRALDWLV</sequence>
<dbReference type="AlphaFoldDB" id="A0A9D2EY09"/>
<name>A0A9D2EY09_9ACTN</name>
<dbReference type="InterPro" id="IPR029058">
    <property type="entry name" value="AB_hydrolase_fold"/>
</dbReference>
<reference evidence="1" key="1">
    <citation type="journal article" date="2021" name="PeerJ">
        <title>Extensive microbial diversity within the chicken gut microbiome revealed by metagenomics and culture.</title>
        <authorList>
            <person name="Gilroy R."/>
            <person name="Ravi A."/>
            <person name="Getino M."/>
            <person name="Pursley I."/>
            <person name="Horton D.L."/>
            <person name="Alikhan N.F."/>
            <person name="Baker D."/>
            <person name="Gharbi K."/>
            <person name="Hall N."/>
            <person name="Watson M."/>
            <person name="Adriaenssens E.M."/>
            <person name="Foster-Nyarko E."/>
            <person name="Jarju S."/>
            <person name="Secka A."/>
            <person name="Antonio M."/>
            <person name="Oren A."/>
            <person name="Chaudhuri R.R."/>
            <person name="La Ragione R."/>
            <person name="Hildebrand F."/>
            <person name="Pallen M.J."/>
        </authorList>
    </citation>
    <scope>NUCLEOTIDE SEQUENCE</scope>
    <source>
        <strain evidence="1">ChiHjej12B11-14209</strain>
    </source>
</reference>
<dbReference type="EMBL" id="DXBM01000028">
    <property type="protein sequence ID" value="HIZ45944.1"/>
    <property type="molecule type" value="Genomic_DNA"/>
</dbReference>